<feature type="non-terminal residue" evidence="2">
    <location>
        <position position="1"/>
    </location>
</feature>
<feature type="region of interest" description="Disordered" evidence="1">
    <location>
        <begin position="28"/>
        <end position="50"/>
    </location>
</feature>
<dbReference type="AlphaFoldDB" id="A0A821MPJ5"/>
<feature type="non-terminal residue" evidence="2">
    <location>
        <position position="50"/>
    </location>
</feature>
<reference evidence="2" key="1">
    <citation type="submission" date="2021-02" db="EMBL/GenBank/DDBJ databases">
        <authorList>
            <person name="Nowell W R."/>
        </authorList>
    </citation>
    <scope>NUCLEOTIDE SEQUENCE</scope>
</reference>
<evidence type="ECO:0000313" key="2">
    <source>
        <dbReference type="EMBL" id="CAF4771596.1"/>
    </source>
</evidence>
<gene>
    <name evidence="2" type="ORF">OVN521_LOCUS50847</name>
</gene>
<accession>A0A821MPJ5</accession>
<organism evidence="2 3">
    <name type="scientific">Rotaria magnacalcarata</name>
    <dbReference type="NCBI Taxonomy" id="392030"/>
    <lineage>
        <taxon>Eukaryota</taxon>
        <taxon>Metazoa</taxon>
        <taxon>Spiralia</taxon>
        <taxon>Gnathifera</taxon>
        <taxon>Rotifera</taxon>
        <taxon>Eurotatoria</taxon>
        <taxon>Bdelloidea</taxon>
        <taxon>Philodinida</taxon>
        <taxon>Philodinidae</taxon>
        <taxon>Rotaria</taxon>
    </lineage>
</organism>
<name>A0A821MPJ5_9BILA</name>
<evidence type="ECO:0000256" key="1">
    <source>
        <dbReference type="SAM" id="MobiDB-lite"/>
    </source>
</evidence>
<comment type="caution">
    <text evidence="2">The sequence shown here is derived from an EMBL/GenBank/DDBJ whole genome shotgun (WGS) entry which is preliminary data.</text>
</comment>
<dbReference type="Proteomes" id="UP000663866">
    <property type="component" value="Unassembled WGS sequence"/>
</dbReference>
<dbReference type="EMBL" id="CAJOBG010119236">
    <property type="protein sequence ID" value="CAF4771596.1"/>
    <property type="molecule type" value="Genomic_DNA"/>
</dbReference>
<evidence type="ECO:0000313" key="3">
    <source>
        <dbReference type="Proteomes" id="UP000663866"/>
    </source>
</evidence>
<keyword evidence="3" id="KW-1185">Reference proteome</keyword>
<proteinExistence type="predicted"/>
<protein>
    <submittedName>
        <fullName evidence="2">Uncharacterized protein</fullName>
    </submittedName>
</protein>
<sequence length="50" mass="5344">YSLRLSCSSNGGHSDPSDITQIRTTAVAPASCHPPKISGKPKANSLHLRW</sequence>